<feature type="domain" description="Core-binding (CB)" evidence="5">
    <location>
        <begin position="5"/>
        <end position="90"/>
    </location>
</feature>
<dbReference type="Pfam" id="PF02899">
    <property type="entry name" value="Phage_int_SAM_1"/>
    <property type="match status" value="1"/>
</dbReference>
<dbReference type="InterPro" id="IPR004107">
    <property type="entry name" value="Integrase_SAM-like_N"/>
</dbReference>
<feature type="domain" description="Tyr recombinase" evidence="4">
    <location>
        <begin position="111"/>
        <end position="186"/>
    </location>
</feature>
<evidence type="ECO:0000256" key="2">
    <source>
        <dbReference type="ARBA" id="ARBA00023125"/>
    </source>
</evidence>
<dbReference type="InterPro" id="IPR044068">
    <property type="entry name" value="CB"/>
</dbReference>
<evidence type="ECO:0000259" key="4">
    <source>
        <dbReference type="PROSITE" id="PS51898"/>
    </source>
</evidence>
<proteinExistence type="predicted"/>
<dbReference type="PROSITE" id="PS51898">
    <property type="entry name" value="TYR_RECOMBINASE"/>
    <property type="match status" value="1"/>
</dbReference>
<dbReference type="PROSITE" id="PS51900">
    <property type="entry name" value="CB"/>
    <property type="match status" value="1"/>
</dbReference>
<dbReference type="InterPro" id="IPR011010">
    <property type="entry name" value="DNA_brk_join_enz"/>
</dbReference>
<dbReference type="GO" id="GO:0015074">
    <property type="term" value="P:DNA integration"/>
    <property type="evidence" value="ECO:0007669"/>
    <property type="project" value="UniProtKB-KW"/>
</dbReference>
<feature type="non-terminal residue" evidence="6">
    <location>
        <position position="186"/>
    </location>
</feature>
<reference evidence="6" key="1">
    <citation type="submission" date="2018-05" db="EMBL/GenBank/DDBJ databases">
        <authorList>
            <person name="Lanie J.A."/>
            <person name="Ng W.-L."/>
            <person name="Kazmierczak K.M."/>
            <person name="Andrzejewski T.M."/>
            <person name="Davidsen T.M."/>
            <person name="Wayne K.J."/>
            <person name="Tettelin H."/>
            <person name="Glass J.I."/>
            <person name="Rusch D."/>
            <person name="Podicherti R."/>
            <person name="Tsui H.-C.T."/>
            <person name="Winkler M.E."/>
        </authorList>
    </citation>
    <scope>NUCLEOTIDE SEQUENCE</scope>
</reference>
<dbReference type="Gene3D" id="1.10.443.10">
    <property type="entry name" value="Intergrase catalytic core"/>
    <property type="match status" value="1"/>
</dbReference>
<keyword evidence="3" id="KW-0233">DNA recombination</keyword>
<keyword evidence="1" id="KW-0229">DNA integration</keyword>
<dbReference type="AlphaFoldDB" id="A0A381Z742"/>
<dbReference type="Gene3D" id="1.10.150.130">
    <property type="match status" value="1"/>
</dbReference>
<evidence type="ECO:0000256" key="1">
    <source>
        <dbReference type="ARBA" id="ARBA00022908"/>
    </source>
</evidence>
<dbReference type="InterPro" id="IPR013762">
    <property type="entry name" value="Integrase-like_cat_sf"/>
</dbReference>
<organism evidence="6">
    <name type="scientific">marine metagenome</name>
    <dbReference type="NCBI Taxonomy" id="408172"/>
    <lineage>
        <taxon>unclassified sequences</taxon>
        <taxon>metagenomes</taxon>
        <taxon>ecological metagenomes</taxon>
    </lineage>
</organism>
<dbReference type="InterPro" id="IPR050090">
    <property type="entry name" value="Tyrosine_recombinase_XerCD"/>
</dbReference>
<dbReference type="Pfam" id="PF00589">
    <property type="entry name" value="Phage_integrase"/>
    <property type="match status" value="1"/>
</dbReference>
<evidence type="ECO:0008006" key="7">
    <source>
        <dbReference type="Google" id="ProtNLM"/>
    </source>
</evidence>
<evidence type="ECO:0000259" key="5">
    <source>
        <dbReference type="PROSITE" id="PS51900"/>
    </source>
</evidence>
<dbReference type="GO" id="GO:0003677">
    <property type="term" value="F:DNA binding"/>
    <property type="evidence" value="ECO:0007669"/>
    <property type="project" value="UniProtKB-KW"/>
</dbReference>
<accession>A0A381Z742</accession>
<sequence>MAKEPQGNPLVDQFLDSVWLESGLSANTLSAYRADLKNVATWLSGRGADLESASRAQLLEYLAHCVRLGHSPRSSARRVSTLRRFYRYLAREGLLEPDPTTGLDSPRVGRSLPKTLSEKGVEDLLAAPDSGSPLGLRDRAMLETLYATGLRVSELVRLTLDELDELAGLVRVLGKGGRERIVPLGD</sequence>
<dbReference type="SUPFAM" id="SSF56349">
    <property type="entry name" value="DNA breaking-rejoining enzymes"/>
    <property type="match status" value="1"/>
</dbReference>
<dbReference type="PANTHER" id="PTHR30349">
    <property type="entry name" value="PHAGE INTEGRASE-RELATED"/>
    <property type="match status" value="1"/>
</dbReference>
<evidence type="ECO:0000256" key="3">
    <source>
        <dbReference type="ARBA" id="ARBA00023172"/>
    </source>
</evidence>
<dbReference type="InterPro" id="IPR002104">
    <property type="entry name" value="Integrase_catalytic"/>
</dbReference>
<protein>
    <recommendedName>
        <fullName evidence="7">Core-binding (CB) domain-containing protein</fullName>
    </recommendedName>
</protein>
<gene>
    <name evidence="6" type="ORF">METZ01_LOCUS137960</name>
</gene>
<dbReference type="SUPFAM" id="SSF47823">
    <property type="entry name" value="lambda integrase-like, N-terminal domain"/>
    <property type="match status" value="1"/>
</dbReference>
<evidence type="ECO:0000313" key="6">
    <source>
        <dbReference type="EMBL" id="SVA85106.1"/>
    </source>
</evidence>
<dbReference type="GO" id="GO:0006310">
    <property type="term" value="P:DNA recombination"/>
    <property type="evidence" value="ECO:0007669"/>
    <property type="project" value="UniProtKB-KW"/>
</dbReference>
<dbReference type="PANTHER" id="PTHR30349:SF90">
    <property type="entry name" value="TYROSINE RECOMBINASE XERD"/>
    <property type="match status" value="1"/>
</dbReference>
<name>A0A381Z742_9ZZZZ</name>
<dbReference type="InterPro" id="IPR010998">
    <property type="entry name" value="Integrase_recombinase_N"/>
</dbReference>
<keyword evidence="2" id="KW-0238">DNA-binding</keyword>
<dbReference type="EMBL" id="UINC01020220">
    <property type="protein sequence ID" value="SVA85106.1"/>
    <property type="molecule type" value="Genomic_DNA"/>
</dbReference>